<keyword evidence="4" id="KW-1185">Reference proteome</keyword>
<keyword evidence="1" id="KW-0812">Transmembrane</keyword>
<feature type="transmembrane region" description="Helical" evidence="1">
    <location>
        <begin position="72"/>
        <end position="88"/>
    </location>
</feature>
<name>A0ABT5UGX7_9GAMM</name>
<gene>
    <name evidence="3" type="ORF">ORQ98_22215</name>
</gene>
<keyword evidence="1" id="KW-1133">Transmembrane helix</keyword>
<evidence type="ECO:0000259" key="2">
    <source>
        <dbReference type="Pfam" id="PF07331"/>
    </source>
</evidence>
<comment type="caution">
    <text evidence="3">The sequence shown here is derived from an EMBL/GenBank/DDBJ whole genome shotgun (WGS) entry which is preliminary data.</text>
</comment>
<sequence length="154" mass="16835">MLTTDRIGGMVFLALSLGYGYCTTLIPDYPGSEFEPVTAKTFPYILSVLGSIIAFCLLVAPASNNTKEQAQPFNWYTTIALLLAMGVYGLIVDWAGFILATILFLITGYRILGEKRLQVLLLASIPVVIIFWLFLTQALDVYLTPGQLFDGLGG</sequence>
<organism evidence="3 4">
    <name type="scientific">Spartinivicinus poritis</name>
    <dbReference type="NCBI Taxonomy" id="2994640"/>
    <lineage>
        <taxon>Bacteria</taxon>
        <taxon>Pseudomonadati</taxon>
        <taxon>Pseudomonadota</taxon>
        <taxon>Gammaproteobacteria</taxon>
        <taxon>Oceanospirillales</taxon>
        <taxon>Zooshikellaceae</taxon>
        <taxon>Spartinivicinus</taxon>
    </lineage>
</organism>
<feature type="transmembrane region" description="Helical" evidence="1">
    <location>
        <begin position="7"/>
        <end position="26"/>
    </location>
</feature>
<accession>A0ABT5UGX7</accession>
<proteinExistence type="predicted"/>
<reference evidence="3 4" key="1">
    <citation type="submission" date="2022-11" db="EMBL/GenBank/DDBJ databases">
        <title>Spartinivicinus poritis sp. nov., isolated from scleractinian coral Porites lutea.</title>
        <authorList>
            <person name="Zhang G."/>
            <person name="Cai L."/>
            <person name="Wei Q."/>
        </authorList>
    </citation>
    <scope>NUCLEOTIDE SEQUENCE [LARGE SCALE GENOMIC DNA]</scope>
    <source>
        <strain evidence="3 4">A2-2</strain>
    </source>
</reference>
<feature type="transmembrane region" description="Helical" evidence="1">
    <location>
        <begin position="41"/>
        <end position="60"/>
    </location>
</feature>
<feature type="transmembrane region" description="Helical" evidence="1">
    <location>
        <begin position="94"/>
        <end position="112"/>
    </location>
</feature>
<feature type="domain" description="DUF1468" evidence="2">
    <location>
        <begin position="7"/>
        <end position="143"/>
    </location>
</feature>
<dbReference type="InterPro" id="IPR009936">
    <property type="entry name" value="DUF1468"/>
</dbReference>
<evidence type="ECO:0000313" key="4">
    <source>
        <dbReference type="Proteomes" id="UP001528823"/>
    </source>
</evidence>
<evidence type="ECO:0000313" key="3">
    <source>
        <dbReference type="EMBL" id="MDE1464683.1"/>
    </source>
</evidence>
<dbReference type="Pfam" id="PF07331">
    <property type="entry name" value="TctB"/>
    <property type="match status" value="1"/>
</dbReference>
<feature type="transmembrane region" description="Helical" evidence="1">
    <location>
        <begin position="119"/>
        <end position="139"/>
    </location>
</feature>
<protein>
    <submittedName>
        <fullName evidence="3">Tripartite tricarboxylate transporter TctB family protein</fullName>
    </submittedName>
</protein>
<keyword evidence="1" id="KW-0472">Membrane</keyword>
<dbReference type="RefSeq" id="WP_274691009.1">
    <property type="nucleotide sequence ID" value="NZ_JAPMOU010000040.1"/>
</dbReference>
<dbReference type="Proteomes" id="UP001528823">
    <property type="component" value="Unassembled WGS sequence"/>
</dbReference>
<dbReference type="EMBL" id="JAPMOU010000040">
    <property type="protein sequence ID" value="MDE1464683.1"/>
    <property type="molecule type" value="Genomic_DNA"/>
</dbReference>
<evidence type="ECO:0000256" key="1">
    <source>
        <dbReference type="SAM" id="Phobius"/>
    </source>
</evidence>